<name>A0A5J6MI63_9PROT</name>
<dbReference type="EMBL" id="CP042906">
    <property type="protein sequence ID" value="QEX16225.1"/>
    <property type="molecule type" value="Genomic_DNA"/>
</dbReference>
<sequence>MTDLSGSPDDALLDRFQRGAFGYFLEQSNPGNGLVADTSRPGAPCSIAVVGFALSCYAVAAERGWLSRAEAAARVLVTLRFFWNSPQGEQPDVTGYKGFFYHFLDMRSGRRVWQSELSLIDTTLLLAGVLTASTYFIEDTPVENEIRGCADALYRRVDWQWACGGGPTVRQGWKPDGGFLHYGWEGYSEATLLYVLGLASPSYPLPPESFTAWTSTYQWEDIYDHEYLYAGPLFIHLFSQAWIDFDGIRDRFMREKGSDYFENSRQAAYVQREYARRNPHGYEGYDKDCWALTANDGPGFQTLQVRGRTRRFFGYAARGVPYGSDDGTLGPCAAIASLPFAPEIVMRALRHLCARYPDLIRDSRWPSGFNPTLPGSGPAGWISEGHFGLDQGILVLSIENYRSRFLWRLMRQCPHIGLGLRRAGFKGGWLS</sequence>
<protein>
    <recommendedName>
        <fullName evidence="1">Glycoamylase-like domain-containing protein</fullName>
    </recommendedName>
</protein>
<feature type="domain" description="Glycoamylase-like" evidence="1">
    <location>
        <begin position="181"/>
        <end position="414"/>
    </location>
</feature>
<dbReference type="Proteomes" id="UP000326202">
    <property type="component" value="Chromosome"/>
</dbReference>
<organism evidence="2 3">
    <name type="scientific">Hypericibacter terrae</name>
    <dbReference type="NCBI Taxonomy" id="2602015"/>
    <lineage>
        <taxon>Bacteria</taxon>
        <taxon>Pseudomonadati</taxon>
        <taxon>Pseudomonadota</taxon>
        <taxon>Alphaproteobacteria</taxon>
        <taxon>Rhodospirillales</taxon>
        <taxon>Dongiaceae</taxon>
        <taxon>Hypericibacter</taxon>
    </lineage>
</organism>
<dbReference type="Pfam" id="PF10091">
    <property type="entry name" value="Glycoamylase"/>
    <property type="match status" value="1"/>
</dbReference>
<dbReference type="AlphaFoldDB" id="A0A5J6MI63"/>
<gene>
    <name evidence="2" type="ORF">FRZ44_15170</name>
</gene>
<evidence type="ECO:0000313" key="3">
    <source>
        <dbReference type="Proteomes" id="UP000326202"/>
    </source>
</evidence>
<dbReference type="InterPro" id="IPR019282">
    <property type="entry name" value="Glycoamylase-like_cons_dom"/>
</dbReference>
<keyword evidence="3" id="KW-1185">Reference proteome</keyword>
<accession>A0A5J6MI63</accession>
<reference evidence="2 3" key="1">
    <citation type="submission" date="2019-08" db="EMBL/GenBank/DDBJ databases">
        <title>Hyperibacter terrae gen. nov., sp. nov. and Hyperibacter viscosus sp. nov., two new members in the family Rhodospirillaceae isolated from the rhizosphere of Hypericum perforatum.</title>
        <authorList>
            <person name="Noviana Z."/>
        </authorList>
    </citation>
    <scope>NUCLEOTIDE SEQUENCE [LARGE SCALE GENOMIC DNA]</scope>
    <source>
        <strain evidence="2 3">R5913</strain>
    </source>
</reference>
<dbReference type="InterPro" id="IPR016883">
    <property type="entry name" value="UCP028431"/>
</dbReference>
<dbReference type="RefSeq" id="WP_151176606.1">
    <property type="nucleotide sequence ID" value="NZ_CP042906.1"/>
</dbReference>
<dbReference type="Gene3D" id="1.50.10.140">
    <property type="match status" value="1"/>
</dbReference>
<evidence type="ECO:0000259" key="1">
    <source>
        <dbReference type="Pfam" id="PF10091"/>
    </source>
</evidence>
<dbReference type="OrthoDB" id="5937621at2"/>
<dbReference type="PIRSF" id="PIRSF028431">
    <property type="entry name" value="UCP028431"/>
    <property type="match status" value="1"/>
</dbReference>
<proteinExistence type="predicted"/>
<dbReference type="KEGG" id="htq:FRZ44_15170"/>
<evidence type="ECO:0000313" key="2">
    <source>
        <dbReference type="EMBL" id="QEX16225.1"/>
    </source>
</evidence>